<evidence type="ECO:0000259" key="9">
    <source>
        <dbReference type="PROSITE" id="PS50878"/>
    </source>
</evidence>
<keyword evidence="3" id="KW-0548">Nucleotidyltransferase</keyword>
<accession>A0A0R0M1J0</accession>
<keyword evidence="6" id="KW-0378">Hydrolase</keyword>
<dbReference type="FunFam" id="3.10.10.10:FF:000007">
    <property type="entry name" value="Retrovirus-related Pol polyprotein from transposon 17.6-like Protein"/>
    <property type="match status" value="1"/>
</dbReference>
<dbReference type="PANTHER" id="PTHR37984:SF5">
    <property type="entry name" value="PROTEIN NYNRIN-LIKE"/>
    <property type="match status" value="1"/>
</dbReference>
<dbReference type="Pfam" id="PF13975">
    <property type="entry name" value="gag-asp_proteas"/>
    <property type="match status" value="1"/>
</dbReference>
<dbReference type="Pfam" id="PF17919">
    <property type="entry name" value="RT_RNaseH_2"/>
    <property type="match status" value="1"/>
</dbReference>
<dbReference type="InterPro" id="IPR021109">
    <property type="entry name" value="Peptidase_aspartic_dom_sf"/>
</dbReference>
<dbReference type="InterPro" id="IPR041577">
    <property type="entry name" value="RT_RNaseH_2"/>
</dbReference>
<keyword evidence="11" id="KW-1185">Reference proteome</keyword>
<dbReference type="Gene3D" id="3.10.10.10">
    <property type="entry name" value="HIV Type 1 Reverse Transcriptase, subunit A, domain 1"/>
    <property type="match status" value="1"/>
</dbReference>
<dbReference type="PANTHER" id="PTHR37984">
    <property type="entry name" value="PROTEIN CBG26694"/>
    <property type="match status" value="1"/>
</dbReference>
<dbReference type="Pfam" id="PF00078">
    <property type="entry name" value="RVT_1"/>
    <property type="match status" value="1"/>
</dbReference>
<dbReference type="SUPFAM" id="SSF56672">
    <property type="entry name" value="DNA/RNA polymerases"/>
    <property type="match status" value="1"/>
</dbReference>
<keyword evidence="4" id="KW-0540">Nuclease</keyword>
<keyword evidence="7" id="KW-0695">RNA-directed DNA polymerase</keyword>
<feature type="domain" description="Reverse transcriptase" evidence="9">
    <location>
        <begin position="223"/>
        <end position="400"/>
    </location>
</feature>
<evidence type="ECO:0000256" key="4">
    <source>
        <dbReference type="ARBA" id="ARBA00022722"/>
    </source>
</evidence>
<evidence type="ECO:0000313" key="11">
    <source>
        <dbReference type="Proteomes" id="UP000051530"/>
    </source>
</evidence>
<dbReference type="GO" id="GO:0004519">
    <property type="term" value="F:endonuclease activity"/>
    <property type="evidence" value="ECO:0007669"/>
    <property type="project" value="UniProtKB-KW"/>
</dbReference>
<comment type="caution">
    <text evidence="10">The sequence shown here is derived from an EMBL/GenBank/DDBJ whole genome shotgun (WGS) entry which is preliminary data.</text>
</comment>
<feature type="non-terminal residue" evidence="10">
    <location>
        <position position="1"/>
    </location>
</feature>
<dbReference type="Gene3D" id="3.30.70.270">
    <property type="match status" value="2"/>
</dbReference>
<evidence type="ECO:0000256" key="6">
    <source>
        <dbReference type="ARBA" id="ARBA00022801"/>
    </source>
</evidence>
<dbReference type="EMBL" id="LGUB01000778">
    <property type="protein sequence ID" value="KRH92640.1"/>
    <property type="molecule type" value="Genomic_DNA"/>
</dbReference>
<dbReference type="CDD" id="cd00303">
    <property type="entry name" value="retropepsin_like"/>
    <property type="match status" value="1"/>
</dbReference>
<protein>
    <submittedName>
        <fullName evidence="10">Putative LTR retrotransposon</fullName>
    </submittedName>
</protein>
<name>A0A0R0M1J0_9MICR</name>
<feature type="non-terminal residue" evidence="10">
    <location>
        <position position="535"/>
    </location>
</feature>
<dbReference type="GO" id="GO:0006508">
    <property type="term" value="P:proteolysis"/>
    <property type="evidence" value="ECO:0007669"/>
    <property type="project" value="UniProtKB-KW"/>
</dbReference>
<dbReference type="VEuPathDB" id="MicrosporidiaDB:M153_38300003"/>
<proteinExistence type="predicted"/>
<dbReference type="InterPro" id="IPR043128">
    <property type="entry name" value="Rev_trsase/Diguanyl_cyclase"/>
</dbReference>
<dbReference type="Proteomes" id="UP000051530">
    <property type="component" value="Unassembled WGS sequence"/>
</dbReference>
<evidence type="ECO:0000256" key="8">
    <source>
        <dbReference type="ARBA" id="ARBA00023268"/>
    </source>
</evidence>
<keyword evidence="1" id="KW-0645">Protease</keyword>
<dbReference type="CDD" id="cd01647">
    <property type="entry name" value="RT_LTR"/>
    <property type="match status" value="1"/>
</dbReference>
<sequence>KPASKNNENSIAFIRETPSKVQKIELDGKIGNESIKLIIDTGATSNFFSERMRKLGTPVPLDQPITIKLANGSQIKAKEKFQAKINLPIDLTTEYKIEGYVIDGMGDDVILGMTFMMSNEVEINCKTNTIRIDGIYHQMSNTRSEEFDPDQKLCEKACLIEKTPHSDIEKLLINYKLSNPEFGLLKGYQHEINLTSDKPIQKSAYKIPDGVRNEFKSQITDLEKKGIIRKSRSQYASPCFGILKKNGKMRIVTNYIALNNITENEVYHFPDVHKSMNRLKDCTIFSQIDLESGFNQIEVAERDIHKTAFICEMGHYEYLRMPFGLKNAPKSFQRIMEEVLEGIDCVTIFVDDILIASKNPEQHYEDLKIVLERLKEKGAKINFEKSSFAKEEIKFLGCIINKNGIKADLSGVKTVRNRPAPKTRKEVQKLIGIFNWFRKFVPKMAELTEKITDKLKGQLPRKINWTEEDEKCRQEIFDRIEENLILSHSDYTRPFTLHTDASNIGIGGILTQDDKIIGIYSKKLNKSETNYTTVE</sequence>
<evidence type="ECO:0000256" key="1">
    <source>
        <dbReference type="ARBA" id="ARBA00022670"/>
    </source>
</evidence>
<keyword evidence="2" id="KW-0808">Transferase</keyword>
<organism evidence="10 11">
    <name type="scientific">Pseudoloma neurophilia</name>
    <dbReference type="NCBI Taxonomy" id="146866"/>
    <lineage>
        <taxon>Eukaryota</taxon>
        <taxon>Fungi</taxon>
        <taxon>Fungi incertae sedis</taxon>
        <taxon>Microsporidia</taxon>
        <taxon>Pseudoloma</taxon>
    </lineage>
</organism>
<evidence type="ECO:0000256" key="5">
    <source>
        <dbReference type="ARBA" id="ARBA00022759"/>
    </source>
</evidence>
<dbReference type="InterPro" id="IPR050951">
    <property type="entry name" value="Retrovirus_Pol_polyprotein"/>
</dbReference>
<evidence type="ECO:0000313" key="10">
    <source>
        <dbReference type="EMBL" id="KRH92640.1"/>
    </source>
</evidence>
<dbReference type="AlphaFoldDB" id="A0A0R0M1J0"/>
<evidence type="ECO:0000256" key="7">
    <source>
        <dbReference type="ARBA" id="ARBA00022918"/>
    </source>
</evidence>
<dbReference type="OrthoDB" id="2194544at2759"/>
<dbReference type="SUPFAM" id="SSF50630">
    <property type="entry name" value="Acid proteases"/>
    <property type="match status" value="1"/>
</dbReference>
<evidence type="ECO:0000256" key="2">
    <source>
        <dbReference type="ARBA" id="ARBA00022679"/>
    </source>
</evidence>
<dbReference type="GO" id="GO:0008233">
    <property type="term" value="F:peptidase activity"/>
    <property type="evidence" value="ECO:0007669"/>
    <property type="project" value="UniProtKB-KW"/>
</dbReference>
<gene>
    <name evidence="10" type="ORF">M153_38300003</name>
</gene>
<dbReference type="InterPro" id="IPR000477">
    <property type="entry name" value="RT_dom"/>
</dbReference>
<evidence type="ECO:0000256" key="3">
    <source>
        <dbReference type="ARBA" id="ARBA00022695"/>
    </source>
</evidence>
<dbReference type="InterPro" id="IPR043502">
    <property type="entry name" value="DNA/RNA_pol_sf"/>
</dbReference>
<keyword evidence="5" id="KW-0255">Endonuclease</keyword>
<dbReference type="Gene3D" id="2.40.70.10">
    <property type="entry name" value="Acid Proteases"/>
    <property type="match status" value="1"/>
</dbReference>
<dbReference type="PROSITE" id="PS50878">
    <property type="entry name" value="RT_POL"/>
    <property type="match status" value="1"/>
</dbReference>
<dbReference type="GO" id="GO:0003964">
    <property type="term" value="F:RNA-directed DNA polymerase activity"/>
    <property type="evidence" value="ECO:0007669"/>
    <property type="project" value="UniProtKB-KW"/>
</dbReference>
<reference evidence="10 11" key="1">
    <citation type="submission" date="2015-07" db="EMBL/GenBank/DDBJ databases">
        <title>The genome of Pseudoloma neurophilia, a relevant intracellular parasite of the zebrafish.</title>
        <authorList>
            <person name="Ndikumana S."/>
            <person name="Pelin A."/>
            <person name="Sanders J."/>
            <person name="Corradi N."/>
        </authorList>
    </citation>
    <scope>NUCLEOTIDE SEQUENCE [LARGE SCALE GENOMIC DNA]</scope>
    <source>
        <strain evidence="10 11">MK1</strain>
    </source>
</reference>
<keyword evidence="8" id="KW-0511">Multifunctional enzyme</keyword>